<dbReference type="InterPro" id="IPR001375">
    <property type="entry name" value="Peptidase_S9_cat"/>
</dbReference>
<dbReference type="GO" id="GO:0006508">
    <property type="term" value="P:proteolysis"/>
    <property type="evidence" value="ECO:0007669"/>
    <property type="project" value="InterPro"/>
</dbReference>
<proteinExistence type="predicted"/>
<name>A0A3P3QCN7_9GAMM</name>
<dbReference type="Gene3D" id="3.40.50.1820">
    <property type="entry name" value="alpha/beta hydrolase"/>
    <property type="match status" value="1"/>
</dbReference>
<keyword evidence="5" id="KW-1185">Reference proteome</keyword>
<evidence type="ECO:0000256" key="1">
    <source>
        <dbReference type="SAM" id="SignalP"/>
    </source>
</evidence>
<dbReference type="Gene3D" id="2.140.10.30">
    <property type="entry name" value="Dipeptidylpeptidase IV, N-terminal domain"/>
    <property type="match status" value="1"/>
</dbReference>
<organism evidence="4 5">
    <name type="scientific">Rheinheimera mesophila</name>
    <dbReference type="NCBI Taxonomy" id="1547515"/>
    <lineage>
        <taxon>Bacteria</taxon>
        <taxon>Pseudomonadati</taxon>
        <taxon>Pseudomonadota</taxon>
        <taxon>Gammaproteobacteria</taxon>
        <taxon>Chromatiales</taxon>
        <taxon>Chromatiaceae</taxon>
        <taxon>Rheinheimera</taxon>
    </lineage>
</organism>
<dbReference type="RefSeq" id="WP_046519236.1">
    <property type="nucleotide sequence ID" value="NZ_LAVS01000009.1"/>
</dbReference>
<dbReference type="EMBL" id="RRCF01000005">
    <property type="protein sequence ID" value="RRJ18996.1"/>
    <property type="molecule type" value="Genomic_DNA"/>
</dbReference>
<dbReference type="PANTHER" id="PTHR11731">
    <property type="entry name" value="PROTEASE FAMILY S9B,C DIPEPTIDYL-PEPTIDASE IV-RELATED"/>
    <property type="match status" value="1"/>
</dbReference>
<evidence type="ECO:0000259" key="3">
    <source>
        <dbReference type="Pfam" id="PF00930"/>
    </source>
</evidence>
<dbReference type="InterPro" id="IPR050278">
    <property type="entry name" value="Serine_Prot_S9B/DPPIV"/>
</dbReference>
<dbReference type="OrthoDB" id="1094230at2"/>
<sequence>MKTKPWLIAAFVAASFIGSAAAAEPQTYQLSPVSVKAPENPAHAPLTLEQIMADPDWLGRPAEGAYWADDNSQLYFQQKRQGSEIRDWYSVKAEQGAVATAVPMADWHLMGSAHRVYSQDGKSLAYLFEGQVFVKHQGKLTQVTRSSSRYDQVQFLADGRLVFRSGWTYQVLDLTTGALTELVTLKNADKPVAPKVADSYLAQEQHKLIEFVALTHKNNTERFEQQQLLAAQSPAVAQPAVYLDKTKRIAAASLSPKGDKMLVALADKSEWRDKTDIMPNYITASGQIAAEEVRRRVADQKPQSHQLFLVDVNTQHVTELKFDTLPGFDEDVLAAVKAENAKAQGKTYQSKKAPRAIELINDWSWDQSAIQWHNSGSQVAVMLKAWDNKDRWLATVDFAKKRLVSQHRLHDDAWINYSFNDFGWLSQKESLYYLSEESGYAHLYVKALNGEAKKLTAGTFEVSNPRLSNNDQYLYFKGNVSHPGIYEIYRVALSNGQLEQMTALKGSADYQLSPDENKLLLTWSNSVTPPELYLMDNKPKAKVTRLTYTVSKELSALNLAAPQVVAVPSSHGKQPVFAKLYLPENYQQGEKRRAVIFNHGAGYLQNSDLGWSGYFREYLFHNLLIQKGYVVLDMDYRASKGYGRDWRTAIYRQMGTPETQDLVDGVKYLVANAHVDEKRIGTYGGSYGGFMTFMALFTQPDLFKAGAALRPVSDWAYYNHGYTSNILNTPDVDPIAYRRSSPIYFTEGLKGKLLINAPMVDDNVFFQDVVRLVQRLIEHENANFETAIYPVEPHGFRQPSSWLDEYKRILRLFEQEL</sequence>
<comment type="caution">
    <text evidence="4">The sequence shown here is derived from an EMBL/GenBank/DDBJ whole genome shotgun (WGS) entry which is preliminary data.</text>
</comment>
<dbReference type="Proteomes" id="UP000276260">
    <property type="component" value="Unassembled WGS sequence"/>
</dbReference>
<dbReference type="GO" id="GO:0008239">
    <property type="term" value="F:dipeptidyl-peptidase activity"/>
    <property type="evidence" value="ECO:0007669"/>
    <property type="project" value="TreeGrafter"/>
</dbReference>
<protein>
    <submittedName>
        <fullName evidence="4">S9 family peptidase</fullName>
    </submittedName>
</protein>
<dbReference type="AlphaFoldDB" id="A0A3P3QCN7"/>
<dbReference type="Pfam" id="PF00930">
    <property type="entry name" value="DPPIV_N"/>
    <property type="match status" value="1"/>
</dbReference>
<reference evidence="4 5" key="1">
    <citation type="submission" date="2018-11" db="EMBL/GenBank/DDBJ databases">
        <title>Draft genome analysis of Rheinheimera mesophila isolated from an industrial waste site.</title>
        <authorList>
            <person name="Yu Q."/>
            <person name="Qi Y."/>
            <person name="Zhang H."/>
            <person name="Lu Y."/>
            <person name="Pu J."/>
        </authorList>
    </citation>
    <scope>NUCLEOTIDE SEQUENCE [LARGE SCALE GENOMIC DNA]</scope>
    <source>
        <strain evidence="4 5">IITR13</strain>
    </source>
</reference>
<evidence type="ECO:0000313" key="5">
    <source>
        <dbReference type="Proteomes" id="UP000276260"/>
    </source>
</evidence>
<feature type="signal peptide" evidence="1">
    <location>
        <begin position="1"/>
        <end position="22"/>
    </location>
</feature>
<keyword evidence="1" id="KW-0732">Signal</keyword>
<dbReference type="SUPFAM" id="SSF53474">
    <property type="entry name" value="alpha/beta-Hydrolases"/>
    <property type="match status" value="1"/>
</dbReference>
<dbReference type="GO" id="GO:0008236">
    <property type="term" value="F:serine-type peptidase activity"/>
    <property type="evidence" value="ECO:0007669"/>
    <property type="project" value="InterPro"/>
</dbReference>
<dbReference type="Pfam" id="PF00326">
    <property type="entry name" value="Peptidase_S9"/>
    <property type="match status" value="1"/>
</dbReference>
<feature type="chain" id="PRO_5018549496" evidence="1">
    <location>
        <begin position="23"/>
        <end position="817"/>
    </location>
</feature>
<dbReference type="InterPro" id="IPR029058">
    <property type="entry name" value="AB_hydrolase_fold"/>
</dbReference>
<evidence type="ECO:0000313" key="4">
    <source>
        <dbReference type="EMBL" id="RRJ18996.1"/>
    </source>
</evidence>
<gene>
    <name evidence="4" type="ORF">EIK76_15735</name>
</gene>
<dbReference type="SUPFAM" id="SSF82171">
    <property type="entry name" value="DPP6 N-terminal domain-like"/>
    <property type="match status" value="1"/>
</dbReference>
<accession>A0A3P3QCN7</accession>
<evidence type="ECO:0000259" key="2">
    <source>
        <dbReference type="Pfam" id="PF00326"/>
    </source>
</evidence>
<feature type="domain" description="Dipeptidylpeptidase IV N-terminal" evidence="3">
    <location>
        <begin position="369"/>
        <end position="530"/>
    </location>
</feature>
<dbReference type="InterPro" id="IPR002469">
    <property type="entry name" value="Peptidase_S9B_N"/>
</dbReference>
<dbReference type="PANTHER" id="PTHR11731:SF193">
    <property type="entry name" value="DIPEPTIDYL PEPTIDASE 9"/>
    <property type="match status" value="1"/>
</dbReference>
<feature type="domain" description="Peptidase S9 prolyl oligopeptidase catalytic" evidence="2">
    <location>
        <begin position="623"/>
        <end position="816"/>
    </location>
</feature>